<keyword evidence="7 13" id="KW-0819">tRNA processing</keyword>
<dbReference type="RefSeq" id="XP_014563025.1">
    <property type="nucleotide sequence ID" value="XM_014707539.1"/>
</dbReference>
<evidence type="ECO:0000256" key="12">
    <source>
        <dbReference type="ARBA" id="ARBA00048366"/>
    </source>
</evidence>
<dbReference type="PROSITE" id="PS51163">
    <property type="entry name" value="YRDC"/>
    <property type="match status" value="1"/>
</dbReference>
<dbReference type="InterPro" id="IPR005145">
    <property type="entry name" value="Sua5_C"/>
</dbReference>
<evidence type="ECO:0000313" key="16">
    <source>
        <dbReference type="EMBL" id="KHN68983.1"/>
    </source>
</evidence>
<evidence type="ECO:0000256" key="9">
    <source>
        <dbReference type="ARBA" id="ARBA00022741"/>
    </source>
</evidence>
<protein>
    <recommendedName>
        <fullName evidence="4 13">Threonylcarbamoyl-AMP synthase</fullName>
        <shortName evidence="13">TC-AMP synthase</shortName>
        <ecNumber evidence="3 13">2.7.7.87</ecNumber>
    </recommendedName>
    <alternativeName>
        <fullName evidence="11 13">L-threonylcarbamoyladenylate synthase</fullName>
    </alternativeName>
</protein>
<dbReference type="GO" id="GO:0003725">
    <property type="term" value="F:double-stranded RNA binding"/>
    <property type="evidence" value="ECO:0007669"/>
    <property type="project" value="UniProtKB-UniRule"/>
</dbReference>
<dbReference type="GO" id="GO:0005739">
    <property type="term" value="C:mitochondrion"/>
    <property type="evidence" value="ECO:0007669"/>
    <property type="project" value="EnsemblFungi"/>
</dbReference>
<sequence length="337" mass="37193">MRRVKAEDIDMETVIECFKDVVAVPTETVYGLAADIRCESAVERIFELKGRPGDNPLIVHVCSIDMLKSIISEPIPKEYQRLIDRFWPGPLTLLFKTKCDISLRVRGGLDTVAVRMPGNKCFLNIIERLGAPIAAPSANISGRPSPTSADHVIEDFGERIGLVIDGGPCSVGLESTVVSMMEGKLHVLRPGGISLEELTEVACCDVVVSNKMLENGKVYSPGQKYKHYSPTARLILFKGPENEIGERMQEYILSNLKVKKWGIALHSNVCIGKIDDKSKVNIFDMGCEKRVISRRLFEGIRSLDKVSEVILVAGVTLSGEGSAIMDRLERASDMIFE</sequence>
<dbReference type="GO" id="GO:0061710">
    <property type="term" value="F:L-threonylcarbamoyladenylate synthase"/>
    <property type="evidence" value="ECO:0007669"/>
    <property type="project" value="UniProtKB-EC"/>
</dbReference>
<evidence type="ECO:0000256" key="6">
    <source>
        <dbReference type="ARBA" id="ARBA00022679"/>
    </source>
</evidence>
<comment type="caution">
    <text evidence="16">The sequence shown here is derived from an EMBL/GenBank/DDBJ whole genome shotgun (WGS) entry which is preliminary data.</text>
</comment>
<keyword evidence="10 13" id="KW-0067">ATP-binding</keyword>
<dbReference type="NCBIfam" id="TIGR00057">
    <property type="entry name" value="L-threonylcarbamoyladenylate synthase"/>
    <property type="match status" value="1"/>
</dbReference>
<comment type="subcellular location">
    <subcellularLocation>
        <location evidence="1 13">Cytoplasm</location>
    </subcellularLocation>
</comment>
<evidence type="ECO:0000256" key="1">
    <source>
        <dbReference type="ARBA" id="ARBA00004496"/>
    </source>
</evidence>
<name>A0A0B2UI08_9MICR</name>
<dbReference type="InterPro" id="IPR006070">
    <property type="entry name" value="Sua5-like_dom"/>
</dbReference>
<evidence type="ECO:0000256" key="11">
    <source>
        <dbReference type="ARBA" id="ARBA00029774"/>
    </source>
</evidence>
<keyword evidence="9 13" id="KW-0547">Nucleotide-binding</keyword>
<dbReference type="PANTHER" id="PTHR17490">
    <property type="entry name" value="SUA5"/>
    <property type="match status" value="1"/>
</dbReference>
<feature type="binding site" evidence="14">
    <location>
        <position position="228"/>
    </location>
    <ligand>
        <name>ATP</name>
        <dbReference type="ChEBI" id="CHEBI:30616"/>
    </ligand>
</feature>
<evidence type="ECO:0000256" key="7">
    <source>
        <dbReference type="ARBA" id="ARBA00022694"/>
    </source>
</evidence>
<dbReference type="Gene3D" id="3.90.870.10">
    <property type="entry name" value="DHBP synthase"/>
    <property type="match status" value="1"/>
</dbReference>
<gene>
    <name evidence="16" type="ORF">M896_110110</name>
</gene>
<dbReference type="GeneID" id="26262482"/>
<dbReference type="GO" id="GO:0043047">
    <property type="term" value="F:single-stranded telomeric DNA binding"/>
    <property type="evidence" value="ECO:0007669"/>
    <property type="project" value="EnsemblFungi"/>
</dbReference>
<comment type="catalytic activity">
    <reaction evidence="12 13">
        <text>L-threonine + hydrogencarbonate + ATP = L-threonylcarbamoyladenylate + diphosphate + H2O</text>
        <dbReference type="Rhea" id="RHEA:36407"/>
        <dbReference type="ChEBI" id="CHEBI:15377"/>
        <dbReference type="ChEBI" id="CHEBI:17544"/>
        <dbReference type="ChEBI" id="CHEBI:30616"/>
        <dbReference type="ChEBI" id="CHEBI:33019"/>
        <dbReference type="ChEBI" id="CHEBI:57926"/>
        <dbReference type="ChEBI" id="CHEBI:73682"/>
        <dbReference type="EC" id="2.7.7.87"/>
    </reaction>
</comment>
<dbReference type="GO" id="GO:0000049">
    <property type="term" value="F:tRNA binding"/>
    <property type="evidence" value="ECO:0007669"/>
    <property type="project" value="TreeGrafter"/>
</dbReference>
<dbReference type="GO" id="GO:0005524">
    <property type="term" value="F:ATP binding"/>
    <property type="evidence" value="ECO:0007669"/>
    <property type="project" value="UniProtKB-UniRule"/>
</dbReference>
<evidence type="ECO:0000256" key="13">
    <source>
        <dbReference type="PIRNR" id="PIRNR004930"/>
    </source>
</evidence>
<dbReference type="AlphaFoldDB" id="A0A0B2UI08"/>
<dbReference type="HOGENOM" id="CLU_031397_0_1_1"/>
<evidence type="ECO:0000256" key="10">
    <source>
        <dbReference type="ARBA" id="ARBA00022840"/>
    </source>
</evidence>
<evidence type="ECO:0000313" key="17">
    <source>
        <dbReference type="Proteomes" id="UP000031056"/>
    </source>
</evidence>
<feature type="domain" description="YrdC-like" evidence="15">
    <location>
        <begin position="5"/>
        <end position="193"/>
    </location>
</feature>
<feature type="binding site" evidence="14">
    <location>
        <position position="189"/>
    </location>
    <ligand>
        <name>ATP</name>
        <dbReference type="ChEBI" id="CHEBI:30616"/>
    </ligand>
</feature>
<dbReference type="InterPro" id="IPR038385">
    <property type="entry name" value="Sua5/YwlC_C"/>
</dbReference>
<dbReference type="Pfam" id="PF01300">
    <property type="entry name" value="Sua5_yciO_yrdC"/>
    <property type="match status" value="1"/>
</dbReference>
<dbReference type="VEuPathDB" id="MicrosporidiaDB:M896_110110"/>
<dbReference type="FunCoup" id="A0A0B2UI08">
    <property type="interactions" value="51"/>
</dbReference>
<dbReference type="GO" id="GO:0002949">
    <property type="term" value="P:tRNA threonylcarbamoyladenosine modification"/>
    <property type="evidence" value="ECO:0007669"/>
    <property type="project" value="EnsemblFungi"/>
</dbReference>
<dbReference type="Proteomes" id="UP000031056">
    <property type="component" value="Unassembled WGS sequence"/>
</dbReference>
<feature type="binding site" evidence="14">
    <location>
        <position position="135"/>
    </location>
    <ligand>
        <name>L-threonine</name>
        <dbReference type="ChEBI" id="CHEBI:57926"/>
    </ligand>
</feature>
<dbReference type="PIRSF" id="PIRSF004930">
    <property type="entry name" value="Tln_factor_SUA5"/>
    <property type="match status" value="1"/>
</dbReference>
<feature type="binding site" evidence="14">
    <location>
        <position position="175"/>
    </location>
    <ligand>
        <name>L-threonine</name>
        <dbReference type="ChEBI" id="CHEBI:57926"/>
    </ligand>
</feature>
<evidence type="ECO:0000256" key="8">
    <source>
        <dbReference type="ARBA" id="ARBA00022695"/>
    </source>
</evidence>
<dbReference type="GO" id="GO:0000723">
    <property type="term" value="P:telomere maintenance"/>
    <property type="evidence" value="ECO:0007669"/>
    <property type="project" value="EnsemblFungi"/>
</dbReference>
<feature type="binding site" evidence="14">
    <location>
        <position position="28"/>
    </location>
    <ligand>
        <name>L-threonine</name>
        <dbReference type="ChEBI" id="CHEBI:57926"/>
    </ligand>
</feature>
<dbReference type="OrthoDB" id="412787at2759"/>
<keyword evidence="6 13" id="KW-0808">Transferase</keyword>
<dbReference type="InterPro" id="IPR050156">
    <property type="entry name" value="TC-AMP_synthase_SUA5"/>
</dbReference>
<feature type="binding site" evidence="14">
    <location>
        <position position="111"/>
    </location>
    <ligand>
        <name>ATP</name>
        <dbReference type="ChEBI" id="CHEBI:30616"/>
    </ligand>
</feature>
<feature type="binding site" evidence="14">
    <location>
        <position position="60"/>
    </location>
    <ligand>
        <name>L-threonine</name>
        <dbReference type="ChEBI" id="CHEBI:57926"/>
    </ligand>
</feature>
<dbReference type="Gene3D" id="3.40.50.11030">
    <property type="entry name" value="Threonylcarbamoyl-AMP synthase, C-terminal domain"/>
    <property type="match status" value="1"/>
</dbReference>
<dbReference type="SUPFAM" id="SSF55821">
    <property type="entry name" value="YrdC/RibB"/>
    <property type="match status" value="1"/>
</dbReference>
<comment type="function">
    <text evidence="13">Required for the formation of a threonylcarbamoyl group on adenosine at position 37 (t(6)A37) in tRNAs that read codons beginning with adenine.</text>
</comment>
<feature type="binding site" evidence="14">
    <location>
        <position position="145"/>
    </location>
    <ligand>
        <name>ATP</name>
        <dbReference type="ChEBI" id="CHEBI:30616"/>
    </ligand>
</feature>
<feature type="binding site" evidence="14">
    <location>
        <position position="55"/>
    </location>
    <ligand>
        <name>ATP</name>
        <dbReference type="ChEBI" id="CHEBI:30616"/>
    </ligand>
</feature>
<organism evidence="16 17">
    <name type="scientific">Ordospora colligata OC4</name>
    <dbReference type="NCBI Taxonomy" id="1354746"/>
    <lineage>
        <taxon>Eukaryota</taxon>
        <taxon>Fungi</taxon>
        <taxon>Fungi incertae sedis</taxon>
        <taxon>Microsporidia</taxon>
        <taxon>Ordosporidae</taxon>
        <taxon>Ordospora</taxon>
    </lineage>
</organism>
<proteinExistence type="inferred from homology"/>
<evidence type="ECO:0000256" key="14">
    <source>
        <dbReference type="PIRSR" id="PIRSR004930-1"/>
    </source>
</evidence>
<evidence type="ECO:0000256" key="4">
    <source>
        <dbReference type="ARBA" id="ARBA00015492"/>
    </source>
</evidence>
<keyword evidence="17" id="KW-1185">Reference proteome</keyword>
<feature type="binding site" evidence="14">
    <location>
        <position position="137"/>
    </location>
    <ligand>
        <name>ATP</name>
        <dbReference type="ChEBI" id="CHEBI:30616"/>
    </ligand>
</feature>
<dbReference type="EC" id="2.7.7.87" evidence="3 13"/>
<accession>A0A0B2UI08</accession>
<evidence type="ECO:0000256" key="5">
    <source>
        <dbReference type="ARBA" id="ARBA00022490"/>
    </source>
</evidence>
<dbReference type="InterPro" id="IPR010923">
    <property type="entry name" value="T(6)A37_SUA5"/>
</dbReference>
<dbReference type="InterPro" id="IPR017945">
    <property type="entry name" value="DHBP_synth_RibB-like_a/b_dom"/>
</dbReference>
<dbReference type="InParanoid" id="A0A0B2UI08"/>
<dbReference type="PANTHER" id="PTHR17490:SF16">
    <property type="entry name" value="THREONYLCARBAMOYL-AMP SYNTHASE"/>
    <property type="match status" value="1"/>
</dbReference>
<reference evidence="16 17" key="1">
    <citation type="journal article" date="2014" name="MBio">
        <title>The Ordospora colligata genome; evolution of extreme reduction in microsporidia and host-to-parasite horizontal gene transfer.</title>
        <authorList>
            <person name="Pombert J.-F."/>
            <person name="Haag K.L."/>
            <person name="Beidas S."/>
            <person name="Ebert D."/>
            <person name="Keeling P.J."/>
        </authorList>
    </citation>
    <scope>NUCLEOTIDE SEQUENCE [LARGE SCALE GENOMIC DNA]</scope>
    <source>
        <strain evidence="16 17">OC4</strain>
    </source>
</reference>
<evidence type="ECO:0000256" key="3">
    <source>
        <dbReference type="ARBA" id="ARBA00012584"/>
    </source>
</evidence>
<dbReference type="EMBL" id="JOKQ01000011">
    <property type="protein sequence ID" value="KHN68983.1"/>
    <property type="molecule type" value="Genomic_DNA"/>
</dbReference>
<evidence type="ECO:0000256" key="2">
    <source>
        <dbReference type="ARBA" id="ARBA00007663"/>
    </source>
</evidence>
<keyword evidence="5 13" id="KW-0963">Cytoplasm</keyword>
<dbReference type="STRING" id="1354746.A0A0B2UI08"/>
<comment type="similarity">
    <text evidence="2 13">Belongs to the SUA5 family.</text>
</comment>
<evidence type="ECO:0000259" key="15">
    <source>
        <dbReference type="PROSITE" id="PS51163"/>
    </source>
</evidence>
<feature type="binding site" evidence="14">
    <location>
        <position position="115"/>
    </location>
    <ligand>
        <name>L-threonine</name>
        <dbReference type="ChEBI" id="CHEBI:57926"/>
    </ligand>
</feature>
<dbReference type="GO" id="GO:0006450">
    <property type="term" value="P:regulation of translational fidelity"/>
    <property type="evidence" value="ECO:0007669"/>
    <property type="project" value="EnsemblFungi"/>
</dbReference>
<feature type="binding site" evidence="14">
    <location>
        <position position="51"/>
    </location>
    <ligand>
        <name>ATP</name>
        <dbReference type="ChEBI" id="CHEBI:30616"/>
    </ligand>
</feature>
<dbReference type="Pfam" id="PF03481">
    <property type="entry name" value="Sua5_C"/>
    <property type="match status" value="1"/>
</dbReference>
<keyword evidence="8 13" id="KW-0548">Nucleotidyltransferase</keyword>